<name>A0ABX7FDH9_9RHOB</name>
<gene>
    <name evidence="1" type="ORF">GQA70_19785</name>
</gene>
<sequence length="659" mass="73902">MSKPEGDITPQLAAFLTSWAQRTRPLSTGDTVTLQGLDCTNPGPDTQDLYFATGADHLSNVSALPATLANQDFLCTDSLRNAFFPEIFRKHTAVNNLHLVLRGKGRFHLALRAHDTEGSTRLLGDTASSDTGAPLRVSLGADWPEAVRMSALVQGRSGKSRLDSLTWETAAPREAEGRMVVLLRTFGRTRDVVALFAKLRREAALGDYGHFLRNTAFVILDASNGVGKRDYASVTAGGLFNVFTYAGANLGGGGNMSQVMLHARAAFEQAGMTPDEVLLLDDDLTVSLESLRRNWAASLFRTDTTMFTLPVFRQNNHRVLWEDGSMWGRFAGGSISGKREVIRPRFLRHGRTIESTADFQDMAAAHYPEYSTFIFQSLPAAILPDMGYPAAFFLRGDDIEYSLRGRRLGHSVLSNPNLASWHEPAHSYGQEYMSISHGLIVNLCYGQEDAGTMVQFFLQRALSHLGVADPMGLELYATILEDICSKEMFLAHGFAPRYLERLAYFRGFEKKFEQLPPEIIFEILEQGDARHGQAEHHFFLYMMPDRPVDRSTGAKKARKSKTMRRDTASRIPLTQVILTNPNNWTQYIYRPQEAAHGVAVARAAARLYARIEQFSDQFDNLKDHYRRQLDETMRADFWRKELQERPETISLITSGQRND</sequence>
<protein>
    <recommendedName>
        <fullName evidence="3">Glycosyl transferase family 2</fullName>
    </recommendedName>
</protein>
<reference evidence="1 2" key="1">
    <citation type="submission" date="2019-12" db="EMBL/GenBank/DDBJ databases">
        <title>Complete Genome Sequence of a Quorum-Sensing Bacterium,Rhodobacteraceae bacterium C31, Isolated from a marine microalgae symbiotic bacteria.</title>
        <authorList>
            <person name="Zhang Y."/>
        </authorList>
    </citation>
    <scope>NUCLEOTIDE SEQUENCE [LARGE SCALE GENOMIC DNA]</scope>
    <source>
        <strain evidence="1 2">C31</strain>
        <plasmid evidence="1 2">p-SCP1</plasmid>
    </source>
</reference>
<evidence type="ECO:0008006" key="3">
    <source>
        <dbReference type="Google" id="ProtNLM"/>
    </source>
</evidence>
<keyword evidence="1" id="KW-0614">Plasmid</keyword>
<dbReference type="SUPFAM" id="SSF53448">
    <property type="entry name" value="Nucleotide-diphospho-sugar transferases"/>
    <property type="match status" value="1"/>
</dbReference>
<geneLocation type="plasmid" evidence="1 2">
    <name>p-SCP1</name>
</geneLocation>
<dbReference type="Gene3D" id="3.90.550.60">
    <property type="match status" value="1"/>
</dbReference>
<dbReference type="EMBL" id="CP047167">
    <property type="protein sequence ID" value="QRF68630.1"/>
    <property type="molecule type" value="Genomic_DNA"/>
</dbReference>
<accession>A0ABX7FDH9</accession>
<proteinExistence type="predicted"/>
<organism evidence="1 2">
    <name type="scientific">Ponticoccus alexandrii</name>
    <dbReference type="NCBI Taxonomy" id="1943633"/>
    <lineage>
        <taxon>Bacteria</taxon>
        <taxon>Pseudomonadati</taxon>
        <taxon>Pseudomonadota</taxon>
        <taxon>Alphaproteobacteria</taxon>
        <taxon>Rhodobacterales</taxon>
        <taxon>Roseobacteraceae</taxon>
        <taxon>Ponticoccus</taxon>
    </lineage>
</organism>
<keyword evidence="2" id="KW-1185">Reference proteome</keyword>
<dbReference type="Proteomes" id="UP000596387">
    <property type="component" value="Plasmid p-SCP1"/>
</dbReference>
<dbReference type="InterPro" id="IPR029044">
    <property type="entry name" value="Nucleotide-diphossugar_trans"/>
</dbReference>
<evidence type="ECO:0000313" key="2">
    <source>
        <dbReference type="Proteomes" id="UP000596387"/>
    </source>
</evidence>
<evidence type="ECO:0000313" key="1">
    <source>
        <dbReference type="EMBL" id="QRF68630.1"/>
    </source>
</evidence>